<evidence type="ECO:0000313" key="2">
    <source>
        <dbReference type="Proteomes" id="UP000243876"/>
    </source>
</evidence>
<dbReference type="GO" id="GO:0005737">
    <property type="term" value="C:cytoplasm"/>
    <property type="evidence" value="ECO:0007669"/>
    <property type="project" value="TreeGrafter"/>
</dbReference>
<dbReference type="OrthoDB" id="10262413at2759"/>
<dbReference type="EMBL" id="CENE01000013">
    <property type="protein sequence ID" value="CEQ41293.1"/>
    <property type="molecule type" value="Genomic_DNA"/>
</dbReference>
<dbReference type="PANTHER" id="PTHR48079">
    <property type="entry name" value="PROTEIN YEEZ"/>
    <property type="match status" value="1"/>
</dbReference>
<dbReference type="PANTHER" id="PTHR48079:SF6">
    <property type="entry name" value="NAD(P)-BINDING DOMAIN-CONTAINING PROTEIN-RELATED"/>
    <property type="match status" value="1"/>
</dbReference>
<proteinExistence type="predicted"/>
<dbReference type="Proteomes" id="UP000243876">
    <property type="component" value="Unassembled WGS sequence"/>
</dbReference>
<dbReference type="AlphaFoldDB" id="A0A0D6ENH7"/>
<dbReference type="GO" id="GO:0004029">
    <property type="term" value="F:aldehyde dehydrogenase (NAD+) activity"/>
    <property type="evidence" value="ECO:0007669"/>
    <property type="project" value="TreeGrafter"/>
</dbReference>
<organism evidence="1 2">
    <name type="scientific">Sporidiobolus salmonicolor</name>
    <name type="common">Yeast-like fungus</name>
    <name type="synonym">Sporobolomyces salmonicolor</name>
    <dbReference type="NCBI Taxonomy" id="5005"/>
    <lineage>
        <taxon>Eukaryota</taxon>
        <taxon>Fungi</taxon>
        <taxon>Dikarya</taxon>
        <taxon>Basidiomycota</taxon>
        <taxon>Pucciniomycotina</taxon>
        <taxon>Microbotryomycetes</taxon>
        <taxon>Sporidiobolales</taxon>
        <taxon>Sporidiobolaceae</taxon>
        <taxon>Sporobolomyces</taxon>
    </lineage>
</organism>
<protein>
    <submittedName>
        <fullName evidence="1">SPOSA6832_03012-mRNA-1:cds</fullName>
    </submittedName>
</protein>
<name>A0A0D6ENH7_SPOSA</name>
<dbReference type="InterPro" id="IPR051783">
    <property type="entry name" value="NAD(P)-dependent_oxidoreduct"/>
</dbReference>
<dbReference type="InterPro" id="IPR036291">
    <property type="entry name" value="NAD(P)-bd_dom_sf"/>
</dbReference>
<keyword evidence="2" id="KW-1185">Reference proteome</keyword>
<gene>
    <name evidence="1" type="primary">SPOSA6832_03012</name>
</gene>
<evidence type="ECO:0000313" key="1">
    <source>
        <dbReference type="EMBL" id="CEQ41293.1"/>
    </source>
</evidence>
<sequence length="297" mass="32906">MALIQEGKHEIAVLCRDEKKAETLKGLGVKPVMGTLDSEDVIAKETANSDVIIHAATADDQPSVKAILKGLAQRSSSKPAIYIHTSGTGILTVPDHPPSIIFSDKNPKQFDELVPDEAPHRDVDLLIKDAVEKKALNAKISIILPPLIFGRGWGPFNKISIQIPGWIKESVREKRVISHGPEKFWNNISIKNLVPGYLTLLAHMEKTQEAPLYVFCETGCHQWGPAGAHLDKLLKARGLVSQDLIEDPNPSMETACGTMSRSKAELLREWGWEAHDTQTLEQSMEEDIDFMRAEKLI</sequence>
<dbReference type="Gene3D" id="3.40.50.720">
    <property type="entry name" value="NAD(P)-binding Rossmann-like Domain"/>
    <property type="match status" value="1"/>
</dbReference>
<dbReference type="SUPFAM" id="SSF51735">
    <property type="entry name" value="NAD(P)-binding Rossmann-fold domains"/>
    <property type="match status" value="1"/>
</dbReference>
<reference evidence="2" key="1">
    <citation type="submission" date="2015-02" db="EMBL/GenBank/DDBJ databases">
        <authorList>
            <person name="Gon?alves P."/>
        </authorList>
    </citation>
    <scope>NUCLEOTIDE SEQUENCE [LARGE SCALE GENOMIC DNA]</scope>
</reference>
<accession>A0A0D6ENH7</accession>